<dbReference type="EMBL" id="CAJPIZ010000657">
    <property type="protein sequence ID" value="CAG2101985.1"/>
    <property type="molecule type" value="Genomic_DNA"/>
</dbReference>
<proteinExistence type="predicted"/>
<gene>
    <name evidence="2" type="ORF">OSB1V03_LOCUS2026</name>
</gene>
<keyword evidence="1" id="KW-0732">Signal</keyword>
<feature type="signal peptide" evidence="1">
    <location>
        <begin position="1"/>
        <end position="19"/>
    </location>
</feature>
<dbReference type="EMBL" id="OC855232">
    <property type="protein sequence ID" value="CAD7621555.1"/>
    <property type="molecule type" value="Genomic_DNA"/>
</dbReference>
<protein>
    <submittedName>
        <fullName evidence="2">Uncharacterized protein</fullName>
    </submittedName>
</protein>
<name>A0A7R9KEM7_9ACAR</name>
<dbReference type="Proteomes" id="UP000759131">
    <property type="component" value="Unassembled WGS sequence"/>
</dbReference>
<evidence type="ECO:0000313" key="2">
    <source>
        <dbReference type="EMBL" id="CAD7621555.1"/>
    </source>
</evidence>
<organism evidence="2">
    <name type="scientific">Medioppia subpectinata</name>
    <dbReference type="NCBI Taxonomy" id="1979941"/>
    <lineage>
        <taxon>Eukaryota</taxon>
        <taxon>Metazoa</taxon>
        <taxon>Ecdysozoa</taxon>
        <taxon>Arthropoda</taxon>
        <taxon>Chelicerata</taxon>
        <taxon>Arachnida</taxon>
        <taxon>Acari</taxon>
        <taxon>Acariformes</taxon>
        <taxon>Sarcoptiformes</taxon>
        <taxon>Oribatida</taxon>
        <taxon>Brachypylina</taxon>
        <taxon>Oppioidea</taxon>
        <taxon>Oppiidae</taxon>
        <taxon>Medioppia</taxon>
    </lineage>
</organism>
<accession>A0A7R9KEM7</accession>
<dbReference type="AlphaFoldDB" id="A0A7R9KEM7"/>
<evidence type="ECO:0000256" key="1">
    <source>
        <dbReference type="SAM" id="SignalP"/>
    </source>
</evidence>
<sequence>MSWIAQIISIACIIFLANCAETHGDDRAGPKDSRGHYSVRRLDCSLFCKKTGFSGYVGGCQCGFTLFANKRSDANNIDTNG</sequence>
<feature type="chain" id="PRO_5036403331" evidence="1">
    <location>
        <begin position="20"/>
        <end position="81"/>
    </location>
</feature>
<evidence type="ECO:0000313" key="3">
    <source>
        <dbReference type="Proteomes" id="UP000759131"/>
    </source>
</evidence>
<reference evidence="2" key="1">
    <citation type="submission" date="2020-11" db="EMBL/GenBank/DDBJ databases">
        <authorList>
            <person name="Tran Van P."/>
        </authorList>
    </citation>
    <scope>NUCLEOTIDE SEQUENCE</scope>
</reference>
<dbReference type="OrthoDB" id="6514002at2759"/>
<keyword evidence="3" id="KW-1185">Reference proteome</keyword>